<name>A0A238VMV8_9ACTN</name>
<reference evidence="1 2" key="1">
    <citation type="submission" date="2017-06" db="EMBL/GenBank/DDBJ databases">
        <authorList>
            <person name="Kim H.J."/>
            <person name="Triplett B.A."/>
        </authorList>
    </citation>
    <scope>NUCLEOTIDE SEQUENCE [LARGE SCALE GENOMIC DNA]</scope>
    <source>
        <strain evidence="1 2">DSM 44272</strain>
    </source>
</reference>
<proteinExistence type="predicted"/>
<dbReference type="AlphaFoldDB" id="A0A238VMV8"/>
<evidence type="ECO:0000313" key="2">
    <source>
        <dbReference type="Proteomes" id="UP000198403"/>
    </source>
</evidence>
<accession>A0A238VMV8</accession>
<dbReference type="RefSeq" id="WP_089335442.1">
    <property type="nucleotide sequence ID" value="NZ_FZNO01000004.1"/>
</dbReference>
<gene>
    <name evidence="1" type="ORF">SAMN06272737_1044</name>
</gene>
<sequence>MTRPSLLSDTWYARDLPILVEVVRRFDGEPNGRVGMWEVADASGLSEDDVIRAAHALANPGLVTTSGTMAKSMESFRGVSTEARRHAGLWPSPEAVADRLVAALQAAADNASEGEPRTRARRALDAFVAAGRDFAVDVAAGVTTKQLGG</sequence>
<dbReference type="EMBL" id="FZNO01000004">
    <property type="protein sequence ID" value="SNR35695.1"/>
    <property type="molecule type" value="Genomic_DNA"/>
</dbReference>
<dbReference type="Proteomes" id="UP000198403">
    <property type="component" value="Unassembled WGS sequence"/>
</dbReference>
<evidence type="ECO:0000313" key="1">
    <source>
        <dbReference type="EMBL" id="SNR35695.1"/>
    </source>
</evidence>
<keyword evidence="2" id="KW-1185">Reference proteome</keyword>
<dbReference type="OrthoDB" id="4872000at2"/>
<protein>
    <submittedName>
        <fullName evidence="1">Uncharacterized protein</fullName>
    </submittedName>
</protein>
<organism evidence="1 2">
    <name type="scientific">Blastococcus mobilis</name>
    <dbReference type="NCBI Taxonomy" id="1938746"/>
    <lineage>
        <taxon>Bacteria</taxon>
        <taxon>Bacillati</taxon>
        <taxon>Actinomycetota</taxon>
        <taxon>Actinomycetes</taxon>
        <taxon>Geodermatophilales</taxon>
        <taxon>Geodermatophilaceae</taxon>
        <taxon>Blastococcus</taxon>
    </lineage>
</organism>